<dbReference type="SUPFAM" id="SSF51735">
    <property type="entry name" value="NAD(P)-binding Rossmann-fold domains"/>
    <property type="match status" value="1"/>
</dbReference>
<keyword evidence="4 9" id="KW-0101">Branched-chain amino acid catabolism</keyword>
<evidence type="ECO:0000256" key="3">
    <source>
        <dbReference type="ARBA" id="ARBA00012991"/>
    </source>
</evidence>
<name>A0ABD2JIA2_HETSC</name>
<organism evidence="12 13">
    <name type="scientific">Heterodera schachtii</name>
    <name type="common">Sugarbeet cyst nematode worm</name>
    <name type="synonym">Tylenchus schachtii</name>
    <dbReference type="NCBI Taxonomy" id="97005"/>
    <lineage>
        <taxon>Eukaryota</taxon>
        <taxon>Metazoa</taxon>
        <taxon>Ecdysozoa</taxon>
        <taxon>Nematoda</taxon>
        <taxon>Chromadorea</taxon>
        <taxon>Rhabditida</taxon>
        <taxon>Tylenchina</taxon>
        <taxon>Tylenchomorpha</taxon>
        <taxon>Tylenchoidea</taxon>
        <taxon>Heteroderidae</taxon>
        <taxon>Heteroderinae</taxon>
        <taxon>Heterodera</taxon>
    </lineage>
</organism>
<dbReference type="InterPro" id="IPR036291">
    <property type="entry name" value="NAD(P)-bd_dom_sf"/>
</dbReference>
<dbReference type="InterPro" id="IPR008927">
    <property type="entry name" value="6-PGluconate_DH-like_C_sf"/>
</dbReference>
<keyword evidence="5 9" id="KW-0560">Oxidoreductase</keyword>
<keyword evidence="6 9" id="KW-0520">NAD</keyword>
<evidence type="ECO:0000313" key="12">
    <source>
        <dbReference type="EMBL" id="KAL3090295.1"/>
    </source>
</evidence>
<dbReference type="PIRSF" id="PIRSF000103">
    <property type="entry name" value="HIBADH"/>
    <property type="match status" value="1"/>
</dbReference>
<evidence type="ECO:0000256" key="7">
    <source>
        <dbReference type="ARBA" id="ARBA00049197"/>
    </source>
</evidence>
<evidence type="ECO:0000259" key="11">
    <source>
        <dbReference type="Pfam" id="PF14833"/>
    </source>
</evidence>
<dbReference type="InterPro" id="IPR002204">
    <property type="entry name" value="3-OH-isobutyrate_DH-rel_CS"/>
</dbReference>
<dbReference type="InterPro" id="IPR011548">
    <property type="entry name" value="HIBADH"/>
</dbReference>
<sequence>MQRIGFIGLGNMGGHMARNLLNRGAQLVVYDVDQSKLETIQSEREPSALKVAKNPAEVASDCSEIVTMLPTSSHVRSVFVDKFGILDTLRQGSLCIDCSTIDQSASIFIAECVADKGSIFVDAPVSGGVLGAKDGTLTFMVGGNDEAFQRARPILEMMGKKNVHCGKVGSGQATKICNNMLLSVQMVALAEALNLGVKMGLDPKVLTSVINSSSGRCWSSDTYNPCPGVLPNTPASSNYEGGFGCKLMAKDLGLAQNSSTQFKVPTPMGSLAHQIYLLLSAQPKFANKDFTVVYKMLEGMTTESN</sequence>
<protein>
    <recommendedName>
        <fullName evidence="3 9">3-hydroxyisobutyrate dehydrogenase</fullName>
        <shortName evidence="9">HIBADH</shortName>
        <ecNumber evidence="3 9">1.1.1.31</ecNumber>
    </recommendedName>
</protein>
<dbReference type="PANTHER" id="PTHR22981">
    <property type="entry name" value="3-HYDROXYISOBUTYRATE DEHYDROGENASE-RELATED"/>
    <property type="match status" value="1"/>
</dbReference>
<dbReference type="EMBL" id="JBICCN010000143">
    <property type="protein sequence ID" value="KAL3090295.1"/>
    <property type="molecule type" value="Genomic_DNA"/>
</dbReference>
<dbReference type="GO" id="GO:0009083">
    <property type="term" value="P:branched-chain amino acid catabolic process"/>
    <property type="evidence" value="ECO:0007669"/>
    <property type="project" value="UniProtKB-KW"/>
</dbReference>
<feature type="active site" evidence="8">
    <location>
        <position position="175"/>
    </location>
</feature>
<dbReference type="PANTHER" id="PTHR22981:SF7">
    <property type="entry name" value="3-HYDROXYISOBUTYRATE DEHYDROGENASE, MITOCHONDRIAL"/>
    <property type="match status" value="1"/>
</dbReference>
<dbReference type="InterPro" id="IPR006115">
    <property type="entry name" value="6PGDH_NADP-bd"/>
</dbReference>
<evidence type="ECO:0000256" key="4">
    <source>
        <dbReference type="ARBA" id="ARBA00022456"/>
    </source>
</evidence>
<dbReference type="Gene3D" id="3.40.50.720">
    <property type="entry name" value="NAD(P)-binding Rossmann-like Domain"/>
    <property type="match status" value="1"/>
</dbReference>
<reference evidence="12 13" key="1">
    <citation type="submission" date="2024-10" db="EMBL/GenBank/DDBJ databases">
        <authorList>
            <person name="Kim D."/>
        </authorList>
    </citation>
    <scope>NUCLEOTIDE SEQUENCE [LARGE SCALE GENOMIC DNA]</scope>
    <source>
        <strain evidence="12">Taebaek</strain>
    </source>
</reference>
<dbReference type="PROSITE" id="PS00895">
    <property type="entry name" value="3_HYDROXYISOBUT_DH"/>
    <property type="match status" value="1"/>
</dbReference>
<evidence type="ECO:0000256" key="8">
    <source>
        <dbReference type="PIRSR" id="PIRSR000103-1"/>
    </source>
</evidence>
<dbReference type="InterPro" id="IPR013328">
    <property type="entry name" value="6PGD_dom2"/>
</dbReference>
<feature type="domain" description="6-phosphogluconate dehydrogenase NADP-binding" evidence="10">
    <location>
        <begin position="3"/>
        <end position="166"/>
    </location>
</feature>
<feature type="domain" description="3-hydroxyisobutyrate dehydrogenase-like NAD-binding" evidence="11">
    <location>
        <begin position="169"/>
        <end position="296"/>
    </location>
</feature>
<dbReference type="Gene3D" id="1.10.1040.10">
    <property type="entry name" value="N-(1-d-carboxylethyl)-l-norvaline Dehydrogenase, domain 2"/>
    <property type="match status" value="1"/>
</dbReference>
<evidence type="ECO:0000259" key="10">
    <source>
        <dbReference type="Pfam" id="PF03446"/>
    </source>
</evidence>
<dbReference type="SUPFAM" id="SSF48179">
    <property type="entry name" value="6-phosphogluconate dehydrogenase C-terminal domain-like"/>
    <property type="match status" value="1"/>
</dbReference>
<dbReference type="AlphaFoldDB" id="A0ABD2JIA2"/>
<dbReference type="InterPro" id="IPR015815">
    <property type="entry name" value="HIBADH-related"/>
</dbReference>
<evidence type="ECO:0000256" key="2">
    <source>
        <dbReference type="ARBA" id="ARBA00006013"/>
    </source>
</evidence>
<comment type="catalytic activity">
    <reaction evidence="7 9">
        <text>3-hydroxy-2-methylpropanoate + NAD(+) = 2-methyl-3-oxopropanoate + NADH + H(+)</text>
        <dbReference type="Rhea" id="RHEA:17681"/>
        <dbReference type="ChEBI" id="CHEBI:11805"/>
        <dbReference type="ChEBI" id="CHEBI:15378"/>
        <dbReference type="ChEBI" id="CHEBI:57540"/>
        <dbReference type="ChEBI" id="CHEBI:57700"/>
        <dbReference type="ChEBI" id="CHEBI:57945"/>
        <dbReference type="EC" id="1.1.1.31"/>
    </reaction>
</comment>
<comment type="caution">
    <text evidence="12">The sequence shown here is derived from an EMBL/GenBank/DDBJ whole genome shotgun (WGS) entry which is preliminary data.</text>
</comment>
<accession>A0ABD2JIA2</accession>
<dbReference type="GO" id="GO:0008442">
    <property type="term" value="F:3-hydroxyisobutyrate dehydrogenase activity"/>
    <property type="evidence" value="ECO:0007669"/>
    <property type="project" value="UniProtKB-EC"/>
</dbReference>
<dbReference type="NCBIfam" id="TIGR01692">
    <property type="entry name" value="HIBADH"/>
    <property type="match status" value="1"/>
</dbReference>
<keyword evidence="13" id="KW-1185">Reference proteome</keyword>
<dbReference type="Pfam" id="PF14833">
    <property type="entry name" value="NAD_binding_11"/>
    <property type="match status" value="1"/>
</dbReference>
<comment type="similarity">
    <text evidence="2">Belongs to the HIBADH-related family. 3-hydroxyisobutyrate dehydrogenase subfamily.</text>
</comment>
<dbReference type="EC" id="1.1.1.31" evidence="3 9"/>
<comment type="pathway">
    <text evidence="1 9">Amino-acid degradation; L-valine degradation.</text>
</comment>
<evidence type="ECO:0000256" key="9">
    <source>
        <dbReference type="RuleBase" id="RU910714"/>
    </source>
</evidence>
<proteinExistence type="inferred from homology"/>
<evidence type="ECO:0000313" key="13">
    <source>
        <dbReference type="Proteomes" id="UP001620645"/>
    </source>
</evidence>
<gene>
    <name evidence="12" type="ORF">niasHS_006747</name>
</gene>
<evidence type="ECO:0000256" key="6">
    <source>
        <dbReference type="ARBA" id="ARBA00023027"/>
    </source>
</evidence>
<dbReference type="Proteomes" id="UP001620645">
    <property type="component" value="Unassembled WGS sequence"/>
</dbReference>
<dbReference type="InterPro" id="IPR029154">
    <property type="entry name" value="HIBADH-like_NADP-bd"/>
</dbReference>
<evidence type="ECO:0000256" key="1">
    <source>
        <dbReference type="ARBA" id="ARBA00005109"/>
    </source>
</evidence>
<evidence type="ECO:0000256" key="5">
    <source>
        <dbReference type="ARBA" id="ARBA00023002"/>
    </source>
</evidence>
<dbReference type="FunFam" id="1.10.1040.10:FF:000006">
    <property type="entry name" value="3-hydroxyisobutyrate dehydrogenase"/>
    <property type="match status" value="1"/>
</dbReference>
<dbReference type="Pfam" id="PF03446">
    <property type="entry name" value="NAD_binding_2"/>
    <property type="match status" value="1"/>
</dbReference>